<feature type="coiled-coil region" evidence="10">
    <location>
        <begin position="420"/>
        <end position="454"/>
    </location>
</feature>
<dbReference type="AlphaFoldDB" id="A0A9W8G4K9"/>
<keyword evidence="4" id="KW-0813">Transport</keyword>
<dbReference type="PANTHER" id="PTHR14043:SF2">
    <property type="entry name" value="HOMEOBOX PROTEIN CUT"/>
    <property type="match status" value="1"/>
</dbReference>
<feature type="coiled-coil region" evidence="10">
    <location>
        <begin position="60"/>
        <end position="305"/>
    </location>
</feature>
<feature type="domain" description="Cux N-terminal" evidence="13">
    <location>
        <begin position="12"/>
        <end position="115"/>
    </location>
</feature>
<name>A0A9W8G4K9_9FUNG</name>
<comment type="similarity">
    <text evidence="2">Belongs to the CASP family.</text>
</comment>
<keyword evidence="5 11" id="KW-0812">Transmembrane</keyword>
<evidence type="ECO:0000256" key="10">
    <source>
        <dbReference type="SAM" id="Coils"/>
    </source>
</evidence>
<dbReference type="InterPro" id="IPR057476">
    <property type="entry name" value="Cux_N"/>
</dbReference>
<evidence type="ECO:0000256" key="3">
    <source>
        <dbReference type="ARBA" id="ARBA00018691"/>
    </source>
</evidence>
<dbReference type="OrthoDB" id="10257567at2759"/>
<dbReference type="GO" id="GO:0000139">
    <property type="term" value="C:Golgi membrane"/>
    <property type="evidence" value="ECO:0007669"/>
    <property type="project" value="UniProtKB-SubCell"/>
</dbReference>
<evidence type="ECO:0000256" key="2">
    <source>
        <dbReference type="ARBA" id="ARBA00006415"/>
    </source>
</evidence>
<dbReference type="Pfam" id="PF08172">
    <property type="entry name" value="CASP_C"/>
    <property type="match status" value="1"/>
</dbReference>
<keyword evidence="8 10" id="KW-0175">Coiled coil</keyword>
<feature type="domain" description="CASP C-terminal" evidence="12">
    <location>
        <begin position="345"/>
        <end position="546"/>
    </location>
</feature>
<evidence type="ECO:0000256" key="7">
    <source>
        <dbReference type="ARBA" id="ARBA00023034"/>
    </source>
</evidence>
<gene>
    <name evidence="14" type="ORF">GGI25_004563</name>
</gene>
<evidence type="ECO:0000256" key="9">
    <source>
        <dbReference type="ARBA" id="ARBA00023136"/>
    </source>
</evidence>
<dbReference type="InterPro" id="IPR012955">
    <property type="entry name" value="CASP_C"/>
</dbReference>
<comment type="subcellular location">
    <subcellularLocation>
        <location evidence="1">Golgi apparatus membrane</location>
        <topology evidence="1">Single-pass type IV membrane protein</topology>
    </subcellularLocation>
</comment>
<evidence type="ECO:0000313" key="14">
    <source>
        <dbReference type="EMBL" id="KAJ2673816.1"/>
    </source>
</evidence>
<evidence type="ECO:0000259" key="13">
    <source>
        <dbReference type="Pfam" id="PF25398"/>
    </source>
</evidence>
<evidence type="ECO:0000256" key="4">
    <source>
        <dbReference type="ARBA" id="ARBA00022448"/>
    </source>
</evidence>
<proteinExistence type="inferred from homology"/>
<evidence type="ECO:0000256" key="1">
    <source>
        <dbReference type="ARBA" id="ARBA00004409"/>
    </source>
</evidence>
<reference evidence="14" key="1">
    <citation type="submission" date="2022-07" db="EMBL/GenBank/DDBJ databases">
        <title>Phylogenomic reconstructions and comparative analyses of Kickxellomycotina fungi.</title>
        <authorList>
            <person name="Reynolds N.K."/>
            <person name="Stajich J.E."/>
            <person name="Barry K."/>
            <person name="Grigoriev I.V."/>
            <person name="Crous P."/>
            <person name="Smith M.E."/>
        </authorList>
    </citation>
    <scope>NUCLEOTIDE SEQUENCE</scope>
    <source>
        <strain evidence="14">NRRL 3115</strain>
    </source>
</reference>
<comment type="caution">
    <text evidence="14">The sequence shown here is derived from an EMBL/GenBank/DDBJ whole genome shotgun (WGS) entry which is preliminary data.</text>
</comment>
<dbReference type="GO" id="GO:0006891">
    <property type="term" value="P:intra-Golgi vesicle-mediated transport"/>
    <property type="evidence" value="ECO:0007669"/>
    <property type="project" value="InterPro"/>
</dbReference>
<sequence>MTAAKVDEAVLMGALEYWRTLQLSHLLPTLDETSLSIIDNQKTTLSERRKLAEQTKEFRALAAEEKLSEFKSLLRMYQNEIDSLTKRMKFAENAFLTLFKKLGDAPDPEPLLGELTSVRRQNEQLSSTVEALLDENQKLRDAEKQRGAELEAMVDRLAREKAAEVERDMREQTGELVHHLKERERDLQRQLSMATQQLMPSDPVESDHGLVARLAELEIMAADLDHANAQLADARALNSRLKAENKCASDPRVSELELEVHTAFGRLEQAEAELRQRTLEHQTELSLAEDSARAQRMELQRLRAELHRCADYDEVKRELDVIKSVEFNTGWDDAAGLEELLVRRNKELENKLVGTKTELAAAEQTAEQMAARAGELEAELTAKASLAAKLETELLSIDQPAHHGLTDIIAGQRDRFRQRNIELEDELRVHAATVDELRRRAEQSRQDNLRLFEEVKYLRSRVGDSVQSKFSSHSADVRHMYEASLNPFNEFHRRETSRRVRSMGIFDRLVYIVGNFVVSHRRARMLVILYITMLHLLVMVTLYYRVQADPDASQ</sequence>
<evidence type="ECO:0000259" key="12">
    <source>
        <dbReference type="Pfam" id="PF08172"/>
    </source>
</evidence>
<feature type="coiled-coil region" evidence="10">
    <location>
        <begin position="345"/>
        <end position="379"/>
    </location>
</feature>
<dbReference type="Pfam" id="PF25398">
    <property type="entry name" value="CUX1_N"/>
    <property type="match status" value="1"/>
</dbReference>
<protein>
    <recommendedName>
        <fullName evidence="3">Protein CASP</fullName>
    </recommendedName>
</protein>
<evidence type="ECO:0000256" key="11">
    <source>
        <dbReference type="SAM" id="Phobius"/>
    </source>
</evidence>
<evidence type="ECO:0000313" key="15">
    <source>
        <dbReference type="Proteomes" id="UP001151518"/>
    </source>
</evidence>
<keyword evidence="9 11" id="KW-0472">Membrane</keyword>
<evidence type="ECO:0000256" key="6">
    <source>
        <dbReference type="ARBA" id="ARBA00022989"/>
    </source>
</evidence>
<dbReference type="EMBL" id="JANBTW010000063">
    <property type="protein sequence ID" value="KAJ2673816.1"/>
    <property type="molecule type" value="Genomic_DNA"/>
</dbReference>
<keyword evidence="7" id="KW-0333">Golgi apparatus</keyword>
<evidence type="ECO:0000256" key="5">
    <source>
        <dbReference type="ARBA" id="ARBA00022692"/>
    </source>
</evidence>
<organism evidence="14 15">
    <name type="scientific">Coemansia spiralis</name>
    <dbReference type="NCBI Taxonomy" id="417178"/>
    <lineage>
        <taxon>Eukaryota</taxon>
        <taxon>Fungi</taxon>
        <taxon>Fungi incertae sedis</taxon>
        <taxon>Zoopagomycota</taxon>
        <taxon>Kickxellomycotina</taxon>
        <taxon>Kickxellomycetes</taxon>
        <taxon>Kickxellales</taxon>
        <taxon>Kickxellaceae</taxon>
        <taxon>Coemansia</taxon>
    </lineage>
</organism>
<keyword evidence="6 11" id="KW-1133">Transmembrane helix</keyword>
<accession>A0A9W8G4K9</accession>
<evidence type="ECO:0000256" key="8">
    <source>
        <dbReference type="ARBA" id="ARBA00023054"/>
    </source>
</evidence>
<dbReference type="Proteomes" id="UP001151518">
    <property type="component" value="Unassembled WGS sequence"/>
</dbReference>
<feature type="transmembrane region" description="Helical" evidence="11">
    <location>
        <begin position="525"/>
        <end position="544"/>
    </location>
</feature>
<dbReference type="PANTHER" id="PTHR14043">
    <property type="entry name" value="CCAAT DISPLACEMENT PROTEIN-RELATED"/>
    <property type="match status" value="1"/>
</dbReference>